<keyword evidence="4" id="KW-0805">Transcription regulation</keyword>
<evidence type="ECO:0000313" key="10">
    <source>
        <dbReference type="Proteomes" id="UP000006844"/>
    </source>
</evidence>
<dbReference type="AlphaFoldDB" id="E8V7Z8"/>
<dbReference type="InterPro" id="IPR036388">
    <property type="entry name" value="WH-like_DNA-bd_sf"/>
</dbReference>
<dbReference type="eggNOG" id="COG0735">
    <property type="taxonomic scope" value="Bacteria"/>
</dbReference>
<dbReference type="GO" id="GO:0000976">
    <property type="term" value="F:transcription cis-regulatory region binding"/>
    <property type="evidence" value="ECO:0007669"/>
    <property type="project" value="TreeGrafter"/>
</dbReference>
<evidence type="ECO:0000256" key="5">
    <source>
        <dbReference type="ARBA" id="ARBA00023125"/>
    </source>
</evidence>
<dbReference type="Proteomes" id="UP000006844">
    <property type="component" value="Chromosome"/>
</dbReference>
<dbReference type="EMBL" id="CP002467">
    <property type="protein sequence ID" value="ADV82922.1"/>
    <property type="molecule type" value="Genomic_DNA"/>
</dbReference>
<keyword evidence="7" id="KW-0479">Metal-binding</keyword>
<keyword evidence="10" id="KW-1185">Reference proteome</keyword>
<evidence type="ECO:0000256" key="2">
    <source>
        <dbReference type="ARBA" id="ARBA00022491"/>
    </source>
</evidence>
<reference evidence="9 10" key="1">
    <citation type="journal article" date="2012" name="Stand. Genomic Sci.">
        <title>Complete genome sequence of Terriglobus saanensis type strain SP1PR4(T), an Acidobacteria from tundra soil.</title>
        <authorList>
            <person name="Rawat S.R."/>
            <person name="Mannisto M.K."/>
            <person name="Starovoytov V."/>
            <person name="Goodwin L."/>
            <person name="Nolan M."/>
            <person name="Hauser L."/>
            <person name="Land M."/>
            <person name="Davenport K.W."/>
            <person name="Woyke T."/>
            <person name="Haggblom M.M."/>
        </authorList>
    </citation>
    <scope>NUCLEOTIDE SEQUENCE</scope>
    <source>
        <strain evidence="10">ATCC BAA-1853 / DSM 23119 / SP1PR4</strain>
    </source>
</reference>
<dbReference type="PANTHER" id="PTHR33202">
    <property type="entry name" value="ZINC UPTAKE REGULATION PROTEIN"/>
    <property type="match status" value="1"/>
</dbReference>
<dbReference type="Gene3D" id="1.10.10.10">
    <property type="entry name" value="Winged helix-like DNA-binding domain superfamily/Winged helix DNA-binding domain"/>
    <property type="match status" value="1"/>
</dbReference>
<accession>E8V7Z8</accession>
<dbReference type="GO" id="GO:0008270">
    <property type="term" value="F:zinc ion binding"/>
    <property type="evidence" value="ECO:0007669"/>
    <property type="project" value="TreeGrafter"/>
</dbReference>
<dbReference type="GO" id="GO:1900376">
    <property type="term" value="P:regulation of secondary metabolite biosynthetic process"/>
    <property type="evidence" value="ECO:0007669"/>
    <property type="project" value="TreeGrafter"/>
</dbReference>
<dbReference type="GO" id="GO:0003700">
    <property type="term" value="F:DNA-binding transcription factor activity"/>
    <property type="evidence" value="ECO:0007669"/>
    <property type="project" value="InterPro"/>
</dbReference>
<name>E8V7Z8_TERSS</name>
<organism evidence="9 10">
    <name type="scientific">Terriglobus saanensis (strain ATCC BAA-1853 / DSM 23119 / SP1PR4)</name>
    <dbReference type="NCBI Taxonomy" id="401053"/>
    <lineage>
        <taxon>Bacteria</taxon>
        <taxon>Pseudomonadati</taxon>
        <taxon>Acidobacteriota</taxon>
        <taxon>Terriglobia</taxon>
        <taxon>Terriglobales</taxon>
        <taxon>Acidobacteriaceae</taxon>
        <taxon>Terriglobus</taxon>
    </lineage>
</organism>
<evidence type="ECO:0000256" key="3">
    <source>
        <dbReference type="ARBA" id="ARBA00022833"/>
    </source>
</evidence>
<keyword evidence="3 7" id="KW-0862">Zinc</keyword>
<dbReference type="InterPro" id="IPR002481">
    <property type="entry name" value="FUR"/>
</dbReference>
<dbReference type="RefSeq" id="WP_013568655.1">
    <property type="nucleotide sequence ID" value="NC_014963.1"/>
</dbReference>
<gene>
    <name evidence="9" type="ordered locus">AciPR4_2119</name>
</gene>
<feature type="binding site" evidence="7">
    <location>
        <position position="89"/>
    </location>
    <ligand>
        <name>Zn(2+)</name>
        <dbReference type="ChEBI" id="CHEBI:29105"/>
    </ligand>
</feature>
<dbReference type="HOGENOM" id="CLU_096072_5_1_0"/>
<dbReference type="CDD" id="cd07153">
    <property type="entry name" value="Fur_like"/>
    <property type="match status" value="1"/>
</dbReference>
<protein>
    <submittedName>
        <fullName evidence="9">Ferric uptake regulator, Fur family</fullName>
    </submittedName>
</protein>
<feature type="binding site" evidence="7">
    <location>
        <position position="126"/>
    </location>
    <ligand>
        <name>Zn(2+)</name>
        <dbReference type="ChEBI" id="CHEBI:29105"/>
    </ligand>
</feature>
<comment type="similarity">
    <text evidence="1">Belongs to the Fur family.</text>
</comment>
<feature type="binding site" evidence="8">
    <location>
        <position position="83"/>
    </location>
    <ligand>
        <name>Fe cation</name>
        <dbReference type="ChEBI" id="CHEBI:24875"/>
    </ligand>
</feature>
<dbReference type="SUPFAM" id="SSF46785">
    <property type="entry name" value="Winged helix' DNA-binding domain"/>
    <property type="match status" value="1"/>
</dbReference>
<evidence type="ECO:0000256" key="8">
    <source>
        <dbReference type="PIRSR" id="PIRSR602481-2"/>
    </source>
</evidence>
<comment type="cofactor">
    <cofactor evidence="8">
        <name>Mn(2+)</name>
        <dbReference type="ChEBI" id="CHEBI:29035"/>
    </cofactor>
    <cofactor evidence="8">
        <name>Fe(2+)</name>
        <dbReference type="ChEBI" id="CHEBI:29033"/>
    </cofactor>
    <text evidence="8">Binds 1 Mn(2+) or Fe(2+) ion per subunit.</text>
</comment>
<keyword evidence="5" id="KW-0238">DNA-binding</keyword>
<dbReference type="InterPro" id="IPR036390">
    <property type="entry name" value="WH_DNA-bd_sf"/>
</dbReference>
<keyword evidence="2" id="KW-0678">Repressor</keyword>
<comment type="cofactor">
    <cofactor evidence="7">
        <name>Zn(2+)</name>
        <dbReference type="ChEBI" id="CHEBI:29105"/>
    </cofactor>
    <text evidence="7">Binds 1 zinc ion per subunit.</text>
</comment>
<evidence type="ECO:0000256" key="7">
    <source>
        <dbReference type="PIRSR" id="PIRSR602481-1"/>
    </source>
</evidence>
<sequence length="130" mass="14253">MGLRSLTTQTRNTKQKDAIRGAFMAADRPLSPEEALALAKAHVDGVSLATIYRNIASLMEDGWLTAVEMPGAATRYEVAGKEHHHHFRCTVCGKVFELEGCTVQISRNVPKGFHVTGHEFFLFGSCESCS</sequence>
<evidence type="ECO:0000256" key="4">
    <source>
        <dbReference type="ARBA" id="ARBA00023015"/>
    </source>
</evidence>
<feature type="binding site" evidence="7">
    <location>
        <position position="129"/>
    </location>
    <ligand>
        <name>Zn(2+)</name>
        <dbReference type="ChEBI" id="CHEBI:29105"/>
    </ligand>
</feature>
<dbReference type="STRING" id="401053.AciPR4_2119"/>
<dbReference type="PANTHER" id="PTHR33202:SF22">
    <property type="entry name" value="HYDROGEN PEROXIDE SENSITIVE REPRESSOR"/>
    <property type="match status" value="1"/>
</dbReference>
<dbReference type="KEGG" id="tsa:AciPR4_2119"/>
<evidence type="ECO:0000256" key="1">
    <source>
        <dbReference type="ARBA" id="ARBA00007957"/>
    </source>
</evidence>
<keyword evidence="6" id="KW-0804">Transcription</keyword>
<feature type="binding site" evidence="7">
    <location>
        <position position="92"/>
    </location>
    <ligand>
        <name>Zn(2+)</name>
        <dbReference type="ChEBI" id="CHEBI:29105"/>
    </ligand>
</feature>
<dbReference type="InterPro" id="IPR043135">
    <property type="entry name" value="Fur_C"/>
</dbReference>
<feature type="binding site" evidence="8">
    <location>
        <position position="118"/>
    </location>
    <ligand>
        <name>Fe cation</name>
        <dbReference type="ChEBI" id="CHEBI:24875"/>
    </ligand>
</feature>
<dbReference type="Gene3D" id="3.30.1490.190">
    <property type="match status" value="1"/>
</dbReference>
<keyword evidence="8" id="KW-0408">Iron</keyword>
<evidence type="ECO:0000313" key="9">
    <source>
        <dbReference type="EMBL" id="ADV82922.1"/>
    </source>
</evidence>
<dbReference type="GO" id="GO:0045892">
    <property type="term" value="P:negative regulation of DNA-templated transcription"/>
    <property type="evidence" value="ECO:0007669"/>
    <property type="project" value="TreeGrafter"/>
</dbReference>
<dbReference type="Pfam" id="PF01475">
    <property type="entry name" value="FUR"/>
    <property type="match status" value="1"/>
</dbReference>
<evidence type="ECO:0000256" key="6">
    <source>
        <dbReference type="ARBA" id="ARBA00023163"/>
    </source>
</evidence>
<proteinExistence type="inferred from homology"/>